<feature type="transmembrane region" description="Helical" evidence="8">
    <location>
        <begin position="427"/>
        <end position="448"/>
    </location>
</feature>
<dbReference type="PANTHER" id="PTHR31806">
    <property type="entry name" value="PURINE-CYTOSINE PERMEASE FCY2-RELATED"/>
    <property type="match status" value="1"/>
</dbReference>
<evidence type="ECO:0000256" key="6">
    <source>
        <dbReference type="ARBA" id="ARBA00023136"/>
    </source>
</evidence>
<feature type="transmembrane region" description="Helical" evidence="8">
    <location>
        <begin position="138"/>
        <end position="158"/>
    </location>
</feature>
<feature type="transmembrane region" description="Helical" evidence="8">
    <location>
        <begin position="396"/>
        <end position="415"/>
    </location>
</feature>
<protein>
    <submittedName>
        <fullName evidence="9">Allantoin permease</fullName>
    </submittedName>
</protein>
<dbReference type="Proteomes" id="UP000037566">
    <property type="component" value="Unassembled WGS sequence"/>
</dbReference>
<dbReference type="PATRIC" id="fig|33995.3.peg.2325"/>
<proteinExistence type="inferred from homology"/>
<dbReference type="AlphaFoldDB" id="A0A0M0EGE9"/>
<evidence type="ECO:0000313" key="10">
    <source>
        <dbReference type="Proteomes" id="UP000037566"/>
    </source>
</evidence>
<feature type="transmembrane region" description="Helical" evidence="8">
    <location>
        <begin position="97"/>
        <end position="118"/>
    </location>
</feature>
<evidence type="ECO:0000256" key="4">
    <source>
        <dbReference type="ARBA" id="ARBA00022692"/>
    </source>
</evidence>
<comment type="caution">
    <text evidence="9">The sequence shown here is derived from an EMBL/GenBank/DDBJ whole genome shotgun (WGS) entry which is preliminary data.</text>
</comment>
<dbReference type="RefSeq" id="WP_053323402.1">
    <property type="nucleotide sequence ID" value="NZ_LHUQ01000011.1"/>
</dbReference>
<dbReference type="InterPro" id="IPR026030">
    <property type="entry name" value="Pur-cyt_permease_Fcy2/21/22"/>
</dbReference>
<dbReference type="OrthoDB" id="9809167at2"/>
<dbReference type="STRING" id="33995.KOEU_20950"/>
<sequence>MAETVPTKIESATIYRIPLDQRHGRPRDLFTIWFGSNLMMLTVVTGALATGVFDLPFLPALAAIIAGNMIGAIFMALHAAQGPRLGVPQMVQTRGQFGIVGAVPITALIVIMYVGFAASNLVLGGEGLQFIVPHLSRLGGILIIQALSVIPAIYGYGMIHTAARIMTWVCGVAIMLCLCLVGWEHGTDLLQASHAHISTRGLLGTISTAALWQIAYAPYVSDSSRYLPPGPDGERKAFHACFWGAVLGSVLPMALGAMIGQLANGHNIVATLGQMLHGAAVPVLCALSLSIAVANAMNVYCGALSTLTIIQTFVSTRRHQKALRLAITSGLLTIALLMAVFMARSFMTLYSEFLELLMSVMIPWTAINLTDYYLIHRGEYDVEAFFHPTGGRYGRYNKPAFICYFVGILIQIPFLSNALFTGPMARLVHGVDLSWIVGLVVTTPLYWWAAGRQARAAPAGLAATAD</sequence>
<dbReference type="GO" id="GO:0005886">
    <property type="term" value="C:plasma membrane"/>
    <property type="evidence" value="ECO:0007669"/>
    <property type="project" value="TreeGrafter"/>
</dbReference>
<feature type="transmembrane region" description="Helical" evidence="8">
    <location>
        <begin position="165"/>
        <end position="183"/>
    </location>
</feature>
<name>A0A0M0EGE9_KOMEU</name>
<dbReference type="PANTHER" id="PTHR31806:SF1">
    <property type="entry name" value="PURINE-CYTOSINE PERMEASE FCY2-RELATED"/>
    <property type="match status" value="1"/>
</dbReference>
<feature type="transmembrane region" description="Helical" evidence="8">
    <location>
        <begin position="29"/>
        <end position="51"/>
    </location>
</feature>
<evidence type="ECO:0000256" key="2">
    <source>
        <dbReference type="ARBA" id="ARBA00008974"/>
    </source>
</evidence>
<evidence type="ECO:0000256" key="8">
    <source>
        <dbReference type="SAM" id="Phobius"/>
    </source>
</evidence>
<feature type="transmembrane region" description="Helical" evidence="8">
    <location>
        <begin position="322"/>
        <end position="344"/>
    </location>
</feature>
<evidence type="ECO:0000256" key="1">
    <source>
        <dbReference type="ARBA" id="ARBA00004141"/>
    </source>
</evidence>
<feature type="transmembrane region" description="Helical" evidence="8">
    <location>
        <begin position="356"/>
        <end position="375"/>
    </location>
</feature>
<evidence type="ECO:0000313" key="9">
    <source>
        <dbReference type="EMBL" id="KON64352.1"/>
    </source>
</evidence>
<gene>
    <name evidence="9" type="ORF">KOEU_20950</name>
</gene>
<dbReference type="EMBL" id="LHUQ01000011">
    <property type="protein sequence ID" value="KON64352.1"/>
    <property type="molecule type" value="Genomic_DNA"/>
</dbReference>
<evidence type="ECO:0000256" key="7">
    <source>
        <dbReference type="PIRNR" id="PIRNR002744"/>
    </source>
</evidence>
<keyword evidence="4 8" id="KW-0812">Transmembrane</keyword>
<comment type="subcellular location">
    <subcellularLocation>
        <location evidence="1">Membrane</location>
        <topology evidence="1">Multi-pass membrane protein</topology>
    </subcellularLocation>
</comment>
<comment type="similarity">
    <text evidence="2 7">Belongs to the purine-cytosine permease (2.A.39) family.</text>
</comment>
<organism evidence="9 10">
    <name type="scientific">Komagataeibacter europaeus</name>
    <name type="common">Gluconacetobacter europaeus</name>
    <dbReference type="NCBI Taxonomy" id="33995"/>
    <lineage>
        <taxon>Bacteria</taxon>
        <taxon>Pseudomonadati</taxon>
        <taxon>Pseudomonadota</taxon>
        <taxon>Alphaproteobacteria</taxon>
        <taxon>Acetobacterales</taxon>
        <taxon>Acetobacteraceae</taxon>
        <taxon>Komagataeibacter</taxon>
    </lineage>
</organism>
<dbReference type="Pfam" id="PF02133">
    <property type="entry name" value="Transp_cyt_pur"/>
    <property type="match status" value="1"/>
</dbReference>
<feature type="transmembrane region" description="Helical" evidence="8">
    <location>
        <begin position="237"/>
        <end position="259"/>
    </location>
</feature>
<dbReference type="Gene3D" id="1.10.4160.10">
    <property type="entry name" value="Hydantoin permease"/>
    <property type="match status" value="1"/>
</dbReference>
<dbReference type="GO" id="GO:0022857">
    <property type="term" value="F:transmembrane transporter activity"/>
    <property type="evidence" value="ECO:0007669"/>
    <property type="project" value="InterPro"/>
</dbReference>
<feature type="transmembrane region" description="Helical" evidence="8">
    <location>
        <begin position="279"/>
        <end position="301"/>
    </location>
</feature>
<accession>A0A0M0EGE9</accession>
<keyword evidence="3 7" id="KW-0813">Transport</keyword>
<feature type="transmembrane region" description="Helical" evidence="8">
    <location>
        <begin position="57"/>
        <end position="77"/>
    </location>
</feature>
<keyword evidence="10" id="KW-1185">Reference proteome</keyword>
<feature type="transmembrane region" description="Helical" evidence="8">
    <location>
        <begin position="195"/>
        <end position="216"/>
    </location>
</feature>
<evidence type="ECO:0000256" key="5">
    <source>
        <dbReference type="ARBA" id="ARBA00022989"/>
    </source>
</evidence>
<keyword evidence="5 8" id="KW-1133">Transmembrane helix</keyword>
<dbReference type="InterPro" id="IPR001248">
    <property type="entry name" value="Pur-cyt_permease"/>
</dbReference>
<evidence type="ECO:0000256" key="3">
    <source>
        <dbReference type="ARBA" id="ARBA00022448"/>
    </source>
</evidence>
<keyword evidence="6 7" id="KW-0472">Membrane</keyword>
<dbReference type="PIRSF" id="PIRSF002744">
    <property type="entry name" value="Pur-cyt_permease"/>
    <property type="match status" value="1"/>
</dbReference>
<reference evidence="9" key="1">
    <citation type="submission" date="2015-08" db="EMBL/GenBank/DDBJ databases">
        <title>Draft genome sequence of Komagataeibacter europaeus CECT 8546 a cellulose producer strain from vinegar produced by the traditional method.</title>
        <authorList>
            <person name="Poehlein A."/>
            <person name="Valera M.J."/>
            <person name="Haack F.S."/>
            <person name="Mas A."/>
            <person name="Daniel R."/>
            <person name="Streit W.R."/>
            <person name="Mateo E."/>
        </authorList>
    </citation>
    <scope>NUCLEOTIDE SEQUENCE [LARGE SCALE GENOMIC DNA]</scope>
    <source>
        <strain evidence="9">CECT 8546</strain>
    </source>
</reference>